<sequence>MSDHIPMRVAVVGATGFQGGAVARLLAARGHRVRTLSRRPEGDRPPLPGVACASGDLGRAEDVRALFEGATHAAVTMPLVYDAERVARYARNVAAAARAAGVRRIVYNANTRVPARPTRTAAFETRRAAEEALRGSGVPLVVVRPPVYLDNLFSPWNGPALVDDGVLAYPLPAHTPTAWLSHEDLAEAVCAALTADGVEGRVLDVGGALTLTGDDLAAAFARGLGRSVRYVPLDPAVFEERLAGVLGAGAAAGVAGLYHHMASGADPDLMAGDAGAAARLLGVRPGPVEDWVARRPWQIWAGEATGAGR</sequence>
<dbReference type="InterPro" id="IPR008030">
    <property type="entry name" value="NmrA-like"/>
</dbReference>
<gene>
    <name evidence="4" type="ORF">NRO40_20975</name>
</gene>
<name>A0ABY5NAK6_9ACTN</name>
<dbReference type="InterPro" id="IPR051164">
    <property type="entry name" value="NmrA-like_oxidored"/>
</dbReference>
<comment type="similarity">
    <text evidence="1">Belongs to the NmrA-type oxidoreductase family.</text>
</comment>
<evidence type="ECO:0000256" key="2">
    <source>
        <dbReference type="ARBA" id="ARBA00022857"/>
    </source>
</evidence>
<dbReference type="Gene3D" id="3.40.50.720">
    <property type="entry name" value="NAD(P)-binding Rossmann-like Domain"/>
    <property type="match status" value="1"/>
</dbReference>
<dbReference type="Pfam" id="PF05368">
    <property type="entry name" value="NmrA"/>
    <property type="match status" value="1"/>
</dbReference>
<feature type="domain" description="NmrA-like" evidence="3">
    <location>
        <begin position="8"/>
        <end position="240"/>
    </location>
</feature>
<dbReference type="SUPFAM" id="SSF51735">
    <property type="entry name" value="NAD(P)-binding Rossmann-fold domains"/>
    <property type="match status" value="1"/>
</dbReference>
<accession>A0ABY5NAK6</accession>
<dbReference type="PANTHER" id="PTHR42748:SF7">
    <property type="entry name" value="NMRA LIKE REDOX SENSOR 1-RELATED"/>
    <property type="match status" value="1"/>
</dbReference>
<dbReference type="EMBL" id="CP102332">
    <property type="protein sequence ID" value="UUS33046.1"/>
    <property type="molecule type" value="Genomic_DNA"/>
</dbReference>
<dbReference type="PANTHER" id="PTHR42748">
    <property type="entry name" value="NITROGEN METABOLITE REPRESSION PROTEIN NMRA FAMILY MEMBER"/>
    <property type="match status" value="1"/>
</dbReference>
<dbReference type="RefSeq" id="WP_198549409.1">
    <property type="nucleotide sequence ID" value="NZ_CP102332.1"/>
</dbReference>
<evidence type="ECO:0000256" key="1">
    <source>
        <dbReference type="ARBA" id="ARBA00006328"/>
    </source>
</evidence>
<evidence type="ECO:0000313" key="5">
    <source>
        <dbReference type="Proteomes" id="UP001060150"/>
    </source>
</evidence>
<reference evidence="4" key="1">
    <citation type="submission" date="2022-08" db="EMBL/GenBank/DDBJ databases">
        <title>Streptomyces changanensis sp. nov., an actinomycete isolated from soil.</title>
        <authorList>
            <person name="Wu H."/>
            <person name="Han L."/>
        </authorList>
    </citation>
    <scope>NUCLEOTIDE SEQUENCE</scope>
    <source>
        <strain evidence="4">HL-66</strain>
    </source>
</reference>
<protein>
    <submittedName>
        <fullName evidence="4">NmrA family NAD(P)-binding protein</fullName>
    </submittedName>
</protein>
<evidence type="ECO:0000259" key="3">
    <source>
        <dbReference type="Pfam" id="PF05368"/>
    </source>
</evidence>
<dbReference type="InterPro" id="IPR036291">
    <property type="entry name" value="NAD(P)-bd_dom_sf"/>
</dbReference>
<evidence type="ECO:0000313" key="4">
    <source>
        <dbReference type="EMBL" id="UUS33046.1"/>
    </source>
</evidence>
<proteinExistence type="inferred from homology"/>
<organism evidence="4 5">
    <name type="scientific">Streptomyces changanensis</name>
    <dbReference type="NCBI Taxonomy" id="2964669"/>
    <lineage>
        <taxon>Bacteria</taxon>
        <taxon>Bacillati</taxon>
        <taxon>Actinomycetota</taxon>
        <taxon>Actinomycetes</taxon>
        <taxon>Kitasatosporales</taxon>
        <taxon>Streptomycetaceae</taxon>
        <taxon>Streptomyces</taxon>
    </lineage>
</organism>
<keyword evidence="2" id="KW-0521">NADP</keyword>
<dbReference type="Proteomes" id="UP001060150">
    <property type="component" value="Chromosome"/>
</dbReference>
<keyword evidence="5" id="KW-1185">Reference proteome</keyword>